<dbReference type="SUPFAM" id="SSF54403">
    <property type="entry name" value="Cystatin/monellin"/>
    <property type="match status" value="1"/>
</dbReference>
<evidence type="ECO:0000313" key="2">
    <source>
        <dbReference type="Proteomes" id="UP001567538"/>
    </source>
</evidence>
<reference evidence="1 2" key="1">
    <citation type="submission" date="2024-06" db="EMBL/GenBank/DDBJ databases">
        <title>A chromosome level genome sequence of Diviner's sage (Salvia divinorum).</title>
        <authorList>
            <person name="Ford S.A."/>
            <person name="Ro D.-K."/>
            <person name="Ness R.W."/>
            <person name="Phillips M.A."/>
        </authorList>
    </citation>
    <scope>NUCLEOTIDE SEQUENCE [LARGE SCALE GENOMIC DNA]</scope>
    <source>
        <strain evidence="1">SAF-2024a</strain>
        <tissue evidence="1">Leaf</tissue>
    </source>
</reference>
<evidence type="ECO:0008006" key="3">
    <source>
        <dbReference type="Google" id="ProtNLM"/>
    </source>
</evidence>
<gene>
    <name evidence="1" type="ORF">AAHA92_08622</name>
</gene>
<accession>A0ABD1HNT1</accession>
<protein>
    <recommendedName>
        <fullName evidence="3">Cysteine proteinase inhibitor</fullName>
    </recommendedName>
</protein>
<dbReference type="Proteomes" id="UP001567538">
    <property type="component" value="Unassembled WGS sequence"/>
</dbReference>
<keyword evidence="2" id="KW-1185">Reference proteome</keyword>
<dbReference type="EMBL" id="JBEAFC010000004">
    <property type="protein sequence ID" value="KAL1558121.1"/>
    <property type="molecule type" value="Genomic_DNA"/>
</dbReference>
<dbReference type="InterPro" id="IPR046350">
    <property type="entry name" value="Cystatin_sf"/>
</dbReference>
<evidence type="ECO:0000313" key="1">
    <source>
        <dbReference type="EMBL" id="KAL1558121.1"/>
    </source>
</evidence>
<organism evidence="1 2">
    <name type="scientific">Salvia divinorum</name>
    <name type="common">Maria pastora</name>
    <name type="synonym">Diviner's sage</name>
    <dbReference type="NCBI Taxonomy" id="28513"/>
    <lineage>
        <taxon>Eukaryota</taxon>
        <taxon>Viridiplantae</taxon>
        <taxon>Streptophyta</taxon>
        <taxon>Embryophyta</taxon>
        <taxon>Tracheophyta</taxon>
        <taxon>Spermatophyta</taxon>
        <taxon>Magnoliopsida</taxon>
        <taxon>eudicotyledons</taxon>
        <taxon>Gunneridae</taxon>
        <taxon>Pentapetalae</taxon>
        <taxon>asterids</taxon>
        <taxon>lamiids</taxon>
        <taxon>Lamiales</taxon>
        <taxon>Lamiaceae</taxon>
        <taxon>Nepetoideae</taxon>
        <taxon>Mentheae</taxon>
        <taxon>Salviinae</taxon>
        <taxon>Salvia</taxon>
        <taxon>Salvia subgen. Calosphace</taxon>
    </lineage>
</organism>
<proteinExistence type="predicted"/>
<dbReference type="AlphaFoldDB" id="A0ABD1HNT1"/>
<name>A0ABD1HNT1_SALDI</name>
<dbReference type="Gene3D" id="3.10.450.10">
    <property type="match status" value="1"/>
</dbReference>
<comment type="caution">
    <text evidence="1">The sequence shown here is derived from an EMBL/GenBank/DDBJ whole genome shotgun (WGS) entry which is preliminary data.</text>
</comment>
<sequence>MEYLTSDPEAYSEYMDDYNYSQGFYVTPAKDGSVMLGGIRRVTGLGEVHRTAESAAVFAVEEHSKEKAGGKGFLKFMTIVNLNVEPAAGALYYITALVADAAGDICRYQMKIWEKLNTGYQVQIFRQAPYSLKLSEKLARKYCCVEIKNLLGWMDENYLYYKCFLCATEIAVIDLYFEGDAKHAYLWFRNSAQKERIVKKYGGKKMPHSDIFYTF</sequence>